<sequence length="203" mass="22630">MNTYPRPVDTADTPELEFVRHRALVEREGMRRARAVLRRRRAALRESRAALSPHRAPSEEREATELEVALHRARALLGEKEIRLRHIERALRRLADSHPPLIQEATTSDASSGSERSRGSRGSPAAGAVLRSLRALHADVRDIWRALDARRPTTASPETSSCNMPTTSQTRMTLSAPEPVIQDNTDSVAERAKGLRAWLQTAP</sequence>
<feature type="region of interest" description="Disordered" evidence="1">
    <location>
        <begin position="98"/>
        <end position="125"/>
    </location>
</feature>
<feature type="region of interest" description="Disordered" evidence="1">
    <location>
        <begin position="151"/>
        <end position="171"/>
    </location>
</feature>
<reference evidence="2" key="1">
    <citation type="submission" date="2022-03" db="EMBL/GenBank/DDBJ databases">
        <authorList>
            <person name="Tunstrom K."/>
        </authorList>
    </citation>
    <scope>NUCLEOTIDE SEQUENCE</scope>
</reference>
<evidence type="ECO:0000256" key="1">
    <source>
        <dbReference type="SAM" id="MobiDB-lite"/>
    </source>
</evidence>
<dbReference type="Proteomes" id="UP001153954">
    <property type="component" value="Unassembled WGS sequence"/>
</dbReference>
<comment type="caution">
    <text evidence="2">The sequence shown here is derived from an EMBL/GenBank/DDBJ whole genome shotgun (WGS) entry which is preliminary data.</text>
</comment>
<organism evidence="2 3">
    <name type="scientific">Euphydryas editha</name>
    <name type="common">Edith's checkerspot</name>
    <dbReference type="NCBI Taxonomy" id="104508"/>
    <lineage>
        <taxon>Eukaryota</taxon>
        <taxon>Metazoa</taxon>
        <taxon>Ecdysozoa</taxon>
        <taxon>Arthropoda</taxon>
        <taxon>Hexapoda</taxon>
        <taxon>Insecta</taxon>
        <taxon>Pterygota</taxon>
        <taxon>Neoptera</taxon>
        <taxon>Endopterygota</taxon>
        <taxon>Lepidoptera</taxon>
        <taxon>Glossata</taxon>
        <taxon>Ditrysia</taxon>
        <taxon>Papilionoidea</taxon>
        <taxon>Nymphalidae</taxon>
        <taxon>Nymphalinae</taxon>
        <taxon>Euphydryas</taxon>
    </lineage>
</organism>
<accession>A0AAU9TU45</accession>
<gene>
    <name evidence="2" type="ORF">EEDITHA_LOCUS6497</name>
</gene>
<protein>
    <submittedName>
        <fullName evidence="2">Uncharacterized protein</fullName>
    </submittedName>
</protein>
<evidence type="ECO:0000313" key="3">
    <source>
        <dbReference type="Proteomes" id="UP001153954"/>
    </source>
</evidence>
<feature type="compositionally biased region" description="Polar residues" evidence="1">
    <location>
        <begin position="153"/>
        <end position="171"/>
    </location>
</feature>
<dbReference type="EMBL" id="CAKOGL010000009">
    <property type="protein sequence ID" value="CAH2090553.1"/>
    <property type="molecule type" value="Genomic_DNA"/>
</dbReference>
<keyword evidence="3" id="KW-1185">Reference proteome</keyword>
<dbReference type="AlphaFoldDB" id="A0AAU9TU45"/>
<proteinExistence type="predicted"/>
<evidence type="ECO:0000313" key="2">
    <source>
        <dbReference type="EMBL" id="CAH2090553.1"/>
    </source>
</evidence>
<feature type="compositionally biased region" description="Low complexity" evidence="1">
    <location>
        <begin position="108"/>
        <end position="125"/>
    </location>
</feature>
<name>A0AAU9TU45_EUPED</name>